<sequence>MSLVDVDYERVLLVKPEVFVYRIPPRTSNRAYRASEWKLDTPDWNGRLRIIAKGEKLVIKLEDKNSGELFAACPVDTYPTPAVENVSDSARYFVINIRDESGRAAFIGIGFVDRSDSFDFNVALQDHFRYLKKDEEMAKQPPLENEKKLDLSFKEGQTIKINIGKKTETGTSVARPRPTGTGMGILLPPPPGSKANTLPKPQTNTQPAQQTFQKPNNSSNLLLDFE</sequence>
<dbReference type="OrthoDB" id="10265489at2759"/>
<keyword evidence="2" id="KW-0813">Transport</keyword>
<keyword evidence="8" id="KW-1185">Reference proteome</keyword>
<gene>
    <name evidence="7" type="ORF">OXX778_LOCUS18486</name>
</gene>
<dbReference type="GO" id="GO:0006897">
    <property type="term" value="P:endocytosis"/>
    <property type="evidence" value="ECO:0007669"/>
    <property type="project" value="UniProtKB-KW"/>
</dbReference>
<dbReference type="Gene3D" id="2.30.29.30">
    <property type="entry name" value="Pleckstrin-homology domain (PH domain)/Phosphotyrosine-binding domain (PTB)"/>
    <property type="match status" value="1"/>
</dbReference>
<dbReference type="GO" id="GO:0030125">
    <property type="term" value="C:clathrin vesicle coat"/>
    <property type="evidence" value="ECO:0007669"/>
    <property type="project" value="TreeGrafter"/>
</dbReference>
<protein>
    <recommendedName>
        <fullName evidence="6">NECAP PHear domain-containing protein</fullName>
    </recommendedName>
</protein>
<dbReference type="CDD" id="cd13228">
    <property type="entry name" value="PHear_NECAP"/>
    <property type="match status" value="1"/>
</dbReference>
<reference evidence="7" key="1">
    <citation type="submission" date="2021-02" db="EMBL/GenBank/DDBJ databases">
        <authorList>
            <person name="Nowell W R."/>
        </authorList>
    </citation>
    <scope>NUCLEOTIDE SEQUENCE</scope>
    <source>
        <strain evidence="7">Ploen Becks lab</strain>
    </source>
</reference>
<dbReference type="SUPFAM" id="SSF50729">
    <property type="entry name" value="PH domain-like"/>
    <property type="match status" value="1"/>
</dbReference>
<dbReference type="Proteomes" id="UP000663879">
    <property type="component" value="Unassembled WGS sequence"/>
</dbReference>
<keyword evidence="4" id="KW-0653">Protein transport</keyword>
<evidence type="ECO:0000256" key="3">
    <source>
        <dbReference type="ARBA" id="ARBA00022583"/>
    </source>
</evidence>
<dbReference type="InterPro" id="IPR011993">
    <property type="entry name" value="PH-like_dom_sf"/>
</dbReference>
<evidence type="ECO:0000313" key="8">
    <source>
        <dbReference type="Proteomes" id="UP000663879"/>
    </source>
</evidence>
<organism evidence="7 8">
    <name type="scientific">Brachionus calyciflorus</name>
    <dbReference type="NCBI Taxonomy" id="104777"/>
    <lineage>
        <taxon>Eukaryota</taxon>
        <taxon>Metazoa</taxon>
        <taxon>Spiralia</taxon>
        <taxon>Gnathifera</taxon>
        <taxon>Rotifera</taxon>
        <taxon>Eurotatoria</taxon>
        <taxon>Monogononta</taxon>
        <taxon>Pseudotrocha</taxon>
        <taxon>Ploima</taxon>
        <taxon>Brachionidae</taxon>
        <taxon>Brachionus</taxon>
    </lineage>
</organism>
<feature type="region of interest" description="Disordered" evidence="5">
    <location>
        <begin position="168"/>
        <end position="226"/>
    </location>
</feature>
<name>A0A814JYI9_9BILA</name>
<proteinExistence type="inferred from homology"/>
<evidence type="ECO:0000256" key="5">
    <source>
        <dbReference type="SAM" id="MobiDB-lite"/>
    </source>
</evidence>
<dbReference type="Pfam" id="PF07933">
    <property type="entry name" value="DUF1681"/>
    <property type="match status" value="1"/>
</dbReference>
<evidence type="ECO:0000256" key="4">
    <source>
        <dbReference type="ARBA" id="ARBA00022927"/>
    </source>
</evidence>
<comment type="similarity">
    <text evidence="1">Belongs to the NECAP family.</text>
</comment>
<evidence type="ECO:0000256" key="2">
    <source>
        <dbReference type="ARBA" id="ARBA00022448"/>
    </source>
</evidence>
<comment type="caution">
    <text evidence="7">The sequence shown here is derived from an EMBL/GenBank/DDBJ whole genome shotgun (WGS) entry which is preliminary data.</text>
</comment>
<dbReference type="FunFam" id="2.30.29.30:FF:000064">
    <property type="entry name" value="Adaptin ear-binding coat-associated protein 1"/>
    <property type="match status" value="1"/>
</dbReference>
<evidence type="ECO:0000256" key="1">
    <source>
        <dbReference type="ARBA" id="ARBA00007736"/>
    </source>
</evidence>
<dbReference type="GO" id="GO:0015031">
    <property type="term" value="P:protein transport"/>
    <property type="evidence" value="ECO:0007669"/>
    <property type="project" value="UniProtKB-KW"/>
</dbReference>
<evidence type="ECO:0000313" key="7">
    <source>
        <dbReference type="EMBL" id="CAF1043876.1"/>
    </source>
</evidence>
<dbReference type="EMBL" id="CAJNOC010005148">
    <property type="protein sequence ID" value="CAF1043876.1"/>
    <property type="molecule type" value="Genomic_DNA"/>
</dbReference>
<accession>A0A814JYI9</accession>
<dbReference type="PANTHER" id="PTHR12847">
    <property type="entry name" value="ATP-BINDING CASSETTE ABC TRANSPORTER-RELATED"/>
    <property type="match status" value="1"/>
</dbReference>
<dbReference type="PANTHER" id="PTHR12847:SF9">
    <property type="entry name" value="NECAP-LIKE PROTEIN CG9132"/>
    <property type="match status" value="1"/>
</dbReference>
<feature type="compositionally biased region" description="Polar residues" evidence="5">
    <location>
        <begin position="194"/>
        <end position="226"/>
    </location>
</feature>
<keyword evidence="3" id="KW-0254">Endocytosis</keyword>
<dbReference type="InterPro" id="IPR012466">
    <property type="entry name" value="NECAP_PHear"/>
</dbReference>
<dbReference type="AlphaFoldDB" id="A0A814JYI9"/>
<feature type="domain" description="NECAP PHear" evidence="6">
    <location>
        <begin position="8"/>
        <end position="164"/>
    </location>
</feature>
<evidence type="ECO:0000259" key="6">
    <source>
        <dbReference type="Pfam" id="PF07933"/>
    </source>
</evidence>